<proteinExistence type="predicted"/>
<dbReference type="Proteomes" id="UP000053095">
    <property type="component" value="Unassembled WGS sequence"/>
</dbReference>
<dbReference type="InterPro" id="IPR016181">
    <property type="entry name" value="Acyl_CoA_acyltransferase"/>
</dbReference>
<dbReference type="CDD" id="cd04301">
    <property type="entry name" value="NAT_SF"/>
    <property type="match status" value="1"/>
</dbReference>
<dbReference type="InterPro" id="IPR000182">
    <property type="entry name" value="GNAT_dom"/>
</dbReference>
<evidence type="ECO:0000259" key="1">
    <source>
        <dbReference type="PROSITE" id="PS51186"/>
    </source>
</evidence>
<dbReference type="UniPathway" id="UPA00113">
    <property type="reaction ID" value="UER00529"/>
</dbReference>
<dbReference type="InterPro" id="IPR039143">
    <property type="entry name" value="GNPNAT1-like"/>
</dbReference>
<dbReference type="GO" id="GO:0006048">
    <property type="term" value="P:UDP-N-acetylglucosamine biosynthetic process"/>
    <property type="evidence" value="ECO:0007669"/>
    <property type="project" value="UniProtKB-UniPathway"/>
</dbReference>
<comment type="caution">
    <text evidence="2">The sequence shown here is derived from an EMBL/GenBank/DDBJ whole genome shotgun (WGS) entry which is preliminary data.</text>
</comment>
<evidence type="ECO:0000313" key="3">
    <source>
        <dbReference type="Proteomes" id="UP000053095"/>
    </source>
</evidence>
<dbReference type="SUPFAM" id="SSF55729">
    <property type="entry name" value="Acyl-CoA N-acyltransferases (Nat)"/>
    <property type="match status" value="1"/>
</dbReference>
<dbReference type="EMBL" id="DF933811">
    <property type="protein sequence ID" value="GAM34475.1"/>
    <property type="molecule type" value="Genomic_DNA"/>
</dbReference>
<dbReference type="AlphaFoldDB" id="A0A6V8H373"/>
<dbReference type="Pfam" id="PF13508">
    <property type="entry name" value="Acetyltransf_7"/>
    <property type="match status" value="1"/>
</dbReference>
<organism evidence="2 3">
    <name type="scientific">Talaromyces pinophilus</name>
    <name type="common">Penicillium pinophilum</name>
    <dbReference type="NCBI Taxonomy" id="128442"/>
    <lineage>
        <taxon>Eukaryota</taxon>
        <taxon>Fungi</taxon>
        <taxon>Dikarya</taxon>
        <taxon>Ascomycota</taxon>
        <taxon>Pezizomycotina</taxon>
        <taxon>Eurotiomycetes</taxon>
        <taxon>Eurotiomycetidae</taxon>
        <taxon>Eurotiales</taxon>
        <taxon>Trichocomaceae</taxon>
        <taxon>Talaromyces</taxon>
        <taxon>Talaromyces sect. Talaromyces</taxon>
    </lineage>
</organism>
<feature type="domain" description="N-acetyltransferase" evidence="1">
    <location>
        <begin position="30"/>
        <end position="169"/>
    </location>
</feature>
<sequence length="169" mass="18283">MARQLPPGYSLHEGYPPAETYCNLRKSAGLSVRALTQAQAVPSGSWYGCMIKYTPPSSASQDQRDDTTPASAESEIVAMGRIIGDGGWYFVIADMAVSPNHQRKGLGDYVLKALIEKIKSSPVVAGVLESGGPKPYVNLLADEPGRKLYERNGFVYTAPHSLGMMLNFD</sequence>
<dbReference type="GO" id="GO:0008080">
    <property type="term" value="F:N-acetyltransferase activity"/>
    <property type="evidence" value="ECO:0007669"/>
    <property type="project" value="TreeGrafter"/>
</dbReference>
<dbReference type="Gene3D" id="3.40.630.30">
    <property type="match status" value="1"/>
</dbReference>
<reference evidence="3" key="1">
    <citation type="journal article" date="2015" name="Genome Announc.">
        <title>Draft genome sequence of Talaromyces cellulolyticus strain Y-94, a source of lignocellulosic biomass-degrading enzymes.</title>
        <authorList>
            <person name="Fujii T."/>
            <person name="Koike H."/>
            <person name="Sawayama S."/>
            <person name="Yano S."/>
            <person name="Inoue H."/>
        </authorList>
    </citation>
    <scope>NUCLEOTIDE SEQUENCE [LARGE SCALE GENOMIC DNA]</scope>
    <source>
        <strain evidence="3">Y-94</strain>
    </source>
</reference>
<name>A0A6V8H373_TALPI</name>
<protein>
    <submittedName>
        <fullName evidence="2">GNAT family N-acetyltransferase</fullName>
    </submittedName>
</protein>
<dbReference type="PANTHER" id="PTHR13355:SF23">
    <property type="entry name" value="FAMILY N-ACETYLTRANSFERASE, PUTATIVE (AFU_ORTHOLOGUE AFUA_3G00870)-RELATED"/>
    <property type="match status" value="1"/>
</dbReference>
<dbReference type="PANTHER" id="PTHR13355">
    <property type="entry name" value="GLUCOSAMINE 6-PHOSPHATE N-ACETYLTRANSFERASE"/>
    <property type="match status" value="1"/>
</dbReference>
<dbReference type="PROSITE" id="PS51186">
    <property type="entry name" value="GNAT"/>
    <property type="match status" value="1"/>
</dbReference>
<accession>A0A6V8H373</accession>
<gene>
    <name evidence="2" type="ORF">TCE0_015f02077</name>
</gene>
<keyword evidence="3" id="KW-1185">Reference proteome</keyword>
<evidence type="ECO:0000313" key="2">
    <source>
        <dbReference type="EMBL" id="GAM34475.1"/>
    </source>
</evidence>